<feature type="compositionally biased region" description="Low complexity" evidence="10">
    <location>
        <begin position="306"/>
        <end position="323"/>
    </location>
</feature>
<feature type="region of interest" description="Disordered" evidence="10">
    <location>
        <begin position="241"/>
        <end position="260"/>
    </location>
</feature>
<evidence type="ECO:0000256" key="2">
    <source>
        <dbReference type="ARBA" id="ARBA00004496"/>
    </source>
</evidence>
<feature type="compositionally biased region" description="Pro residues" evidence="10">
    <location>
        <begin position="324"/>
        <end position="337"/>
    </location>
</feature>
<evidence type="ECO:0000256" key="4">
    <source>
        <dbReference type="ARBA" id="ARBA00022723"/>
    </source>
</evidence>
<dbReference type="GO" id="GO:0008270">
    <property type="term" value="F:zinc ion binding"/>
    <property type="evidence" value="ECO:0007669"/>
    <property type="project" value="UniProtKB-KW"/>
</dbReference>
<feature type="compositionally biased region" description="Basic and acidic residues" evidence="10">
    <location>
        <begin position="775"/>
        <end position="788"/>
    </location>
</feature>
<feature type="compositionally biased region" description="Pro residues" evidence="10">
    <location>
        <begin position="592"/>
        <end position="653"/>
    </location>
</feature>
<feature type="compositionally biased region" description="Pro residues" evidence="10">
    <location>
        <begin position="427"/>
        <end position="438"/>
    </location>
</feature>
<dbReference type="Pfam" id="PF14996">
    <property type="entry name" value="RMP"/>
    <property type="match status" value="1"/>
</dbReference>
<feature type="compositionally biased region" description="Pro residues" evidence="10">
    <location>
        <begin position="243"/>
        <end position="255"/>
    </location>
</feature>
<evidence type="ECO:0000256" key="5">
    <source>
        <dbReference type="ARBA" id="ARBA00022771"/>
    </source>
</evidence>
<feature type="compositionally biased region" description="Basic and acidic residues" evidence="10">
    <location>
        <begin position="850"/>
        <end position="862"/>
    </location>
</feature>
<sequence>MVLCDEEDQLGTDARTLRTGSYSAWLKKVKNENAKARWLSNSTNRYFTIDFDAQIFYYSHSAGQRKISNPIRFDEIHGAERLPPPAKAARKGKAGQHGGFLVRTTERVYELHTCSNADAAQWVYALNAARDLGLGAKARQEPPSAAQAPCEGGLAAPTAAPQCGFMPQAAAVRQGLPQPEVNFAPTAAAAQQGGWFAAESGPPSVATSQLDTTVGSIRSQGGGAGDSDRSFCTDLQQAWRGLPTPPANSPSPPQIASPVAAPPVATTADAFASLDALEQSLPPAPIQEDDAAWAVSAKMASHPALRPAAAKRPAEPVAAGAAALPPPAGQQPPPRPLSPAAALAPAPAAPAPAAAAVPAPAPLPAPAPAPAAPVPAVAQVRSAPPPVSATPPPPPQQPAERPPAAPEQLVQSAPAPPPQSAALAPPAGAPAPGAPAPPAKGEAPVPSAVCSAPAPLPHGPALEPPAGAVAPPPPARSVPAPPPVAACTEKGLSHRACEAESAPAPQAPAVAGAAEPSRQRKPLPGPPAQLPGPPSAPGAPSAPACAPGPPVAPCAPSPPGAPSAPSPPIAPCAPSPPPAPSAPSLPAAAPSAPRPPAVQGTPAPPNAPGLPGPPGALPGPPSAAPGPGAIPGPPRGLPGPPAAVPGPPAPAPGKPAALPAKPAKLPGPLEEKPPASGKAQLEADLGFSPRGAAAEAEAASVAPAGDPEASGWDSEKEEEGKPDKKAPEVPSTGHAQDAEASGWDSDKEEADKPGKTVRVPEGPAQVEGAAPSGWDDEKQEEKPEEKPVKKPLGKLCALVQCEDCGRSFNSESIEKHRRVCKKVFQQKHQQFNSAAKRLGEFVSAGEMVETGDRVEKAPDKVPEGPVCGNHESAAPSGFDSDEEGAKLPVPARPKTSEGGPKGGMAMEFDMCDGPRKAVPKALAARLSKKRSKKITCQDKGGSPKKSQSEPIASGWDSDDDKKKAPDTDACGAPKQRAETKAFVAARPSAAAASKDAAGAQGELGDLLAEVLTADTAVPFKGSASHSFVPNFLCTGCDHEIQRIDRHVWKDGVAYMFLRNNYPNVMKLRPQLKGQEGASAYCCQCSSRSADSSASLEDVAEGLRWKVIQA</sequence>
<feature type="compositionally biased region" description="Pro residues" evidence="10">
    <location>
        <begin position="470"/>
        <end position="484"/>
    </location>
</feature>
<feature type="domain" description="C2HC/C3H-type" evidence="11">
    <location>
        <begin position="797"/>
        <end position="826"/>
    </location>
</feature>
<evidence type="ECO:0000256" key="9">
    <source>
        <dbReference type="PROSITE-ProRule" id="PRU01371"/>
    </source>
</evidence>
<dbReference type="SUPFAM" id="SSF50729">
    <property type="entry name" value="PH domain-like"/>
    <property type="match status" value="1"/>
</dbReference>
<dbReference type="AlphaFoldDB" id="A0A7S4VUI1"/>
<evidence type="ECO:0000313" key="12">
    <source>
        <dbReference type="EMBL" id="CAE4603666.1"/>
    </source>
</evidence>
<feature type="compositionally biased region" description="Low complexity" evidence="10">
    <location>
        <begin position="654"/>
        <end position="668"/>
    </location>
</feature>
<dbReference type="Pfam" id="PF13913">
    <property type="entry name" value="zf-C2HC_2"/>
    <property type="match status" value="1"/>
</dbReference>
<dbReference type="InterPro" id="IPR011993">
    <property type="entry name" value="PH-like_dom_sf"/>
</dbReference>
<dbReference type="Gene3D" id="2.30.29.30">
    <property type="entry name" value="Pleckstrin-homology domain (PH domain)/Phosphotyrosine-binding domain (PTB)"/>
    <property type="match status" value="1"/>
</dbReference>
<feature type="compositionally biased region" description="Low complexity" evidence="10">
    <location>
        <begin position="692"/>
        <end position="704"/>
    </location>
</feature>
<dbReference type="Gene3D" id="3.30.160.60">
    <property type="entry name" value="Classic Zinc Finger"/>
    <property type="match status" value="1"/>
</dbReference>
<keyword evidence="5 9" id="KW-0863">Zinc-finger</keyword>
<feature type="compositionally biased region" description="Low complexity" evidence="10">
    <location>
        <begin position="439"/>
        <end position="453"/>
    </location>
</feature>
<proteinExistence type="predicted"/>
<comment type="function">
    <text evidence="7">May be involved in photoreceptor outer segment disk morphogenesis.</text>
</comment>
<dbReference type="InterPro" id="IPR001849">
    <property type="entry name" value="PH_domain"/>
</dbReference>
<organism evidence="12">
    <name type="scientific">Alexandrium monilatum</name>
    <dbReference type="NCBI Taxonomy" id="311494"/>
    <lineage>
        <taxon>Eukaryota</taxon>
        <taxon>Sar</taxon>
        <taxon>Alveolata</taxon>
        <taxon>Dinophyceae</taxon>
        <taxon>Gonyaulacales</taxon>
        <taxon>Pyrocystaceae</taxon>
        <taxon>Alexandrium</taxon>
    </lineage>
</organism>
<dbReference type="PANTHER" id="PTHR33958">
    <property type="entry name" value="PROTEIN C8ORF37"/>
    <property type="match status" value="1"/>
</dbReference>
<dbReference type="InterPro" id="IPR049899">
    <property type="entry name" value="Znf_C2HC_C3H"/>
</dbReference>
<feature type="compositionally biased region" description="Low complexity" evidence="10">
    <location>
        <begin position="460"/>
        <end position="469"/>
    </location>
</feature>
<evidence type="ECO:0000259" key="11">
    <source>
        <dbReference type="PROSITE" id="PS52027"/>
    </source>
</evidence>
<gene>
    <name evidence="12" type="ORF">AMON00008_LOCUS30288</name>
</gene>
<dbReference type="PROSITE" id="PS52027">
    <property type="entry name" value="ZF_C2HC_C3H"/>
    <property type="match status" value="1"/>
</dbReference>
<evidence type="ECO:0000256" key="8">
    <source>
        <dbReference type="ARBA" id="ARBA00026215"/>
    </source>
</evidence>
<evidence type="ECO:0000256" key="3">
    <source>
        <dbReference type="ARBA" id="ARBA00022490"/>
    </source>
</evidence>
<dbReference type="InterPro" id="IPR029239">
    <property type="entry name" value="CFAP418"/>
</dbReference>
<keyword evidence="3" id="KW-0963">Cytoplasm</keyword>
<dbReference type="EMBL" id="HBNR01043532">
    <property type="protein sequence ID" value="CAE4603666.1"/>
    <property type="molecule type" value="Transcribed_RNA"/>
</dbReference>
<evidence type="ECO:0000256" key="7">
    <source>
        <dbReference type="ARBA" id="ARBA00024819"/>
    </source>
</evidence>
<feature type="compositionally biased region" description="Pro residues" evidence="10">
    <location>
        <begin position="546"/>
        <end position="583"/>
    </location>
</feature>
<evidence type="ECO:0000256" key="6">
    <source>
        <dbReference type="ARBA" id="ARBA00022833"/>
    </source>
</evidence>
<feature type="compositionally biased region" description="Pro residues" evidence="10">
    <location>
        <begin position="383"/>
        <end position="405"/>
    </location>
</feature>
<feature type="compositionally biased region" description="Low complexity" evidence="10">
    <location>
        <begin position="338"/>
        <end position="358"/>
    </location>
</feature>
<dbReference type="SMART" id="SM00233">
    <property type="entry name" value="PH"/>
    <property type="match status" value="1"/>
</dbReference>
<feature type="compositionally biased region" description="Low complexity" evidence="10">
    <location>
        <begin position="499"/>
        <end position="516"/>
    </location>
</feature>
<keyword evidence="4" id="KW-0479">Metal-binding</keyword>
<feature type="region of interest" description="Disordered" evidence="10">
    <location>
        <begin position="849"/>
        <end position="980"/>
    </location>
</feature>
<feature type="compositionally biased region" description="Pro residues" evidence="10">
    <location>
        <begin position="359"/>
        <end position="373"/>
    </location>
</feature>
<protein>
    <recommendedName>
        <fullName evidence="8">Cilia- and flagella-associated protein 418</fullName>
    </recommendedName>
</protein>
<accession>A0A7S4VUI1</accession>
<feature type="compositionally biased region" description="Basic and acidic residues" evidence="10">
    <location>
        <begin position="718"/>
        <end position="727"/>
    </location>
</feature>
<dbReference type="PANTHER" id="PTHR33958:SF1">
    <property type="entry name" value="CILIA- AND FLAGELLA-ASSOCIATED PROTEIN 418"/>
    <property type="match status" value="1"/>
</dbReference>
<evidence type="ECO:0000256" key="1">
    <source>
        <dbReference type="ARBA" id="ARBA00004437"/>
    </source>
</evidence>
<keyword evidence="6" id="KW-0862">Zinc</keyword>
<dbReference type="GO" id="GO:0005829">
    <property type="term" value="C:cytosol"/>
    <property type="evidence" value="ECO:0007669"/>
    <property type="project" value="TreeGrafter"/>
</dbReference>
<feature type="region of interest" description="Disordered" evidence="10">
    <location>
        <begin position="306"/>
        <end position="790"/>
    </location>
</feature>
<feature type="compositionally biased region" description="Pro residues" evidence="10">
    <location>
        <begin position="523"/>
        <end position="537"/>
    </location>
</feature>
<reference evidence="12" key="1">
    <citation type="submission" date="2021-01" db="EMBL/GenBank/DDBJ databases">
        <authorList>
            <person name="Corre E."/>
            <person name="Pelletier E."/>
            <person name="Niang G."/>
            <person name="Scheremetjew M."/>
            <person name="Finn R."/>
            <person name="Kale V."/>
            <person name="Holt S."/>
            <person name="Cochrane G."/>
            <person name="Meng A."/>
            <person name="Brown T."/>
            <person name="Cohen L."/>
        </authorList>
    </citation>
    <scope>NUCLEOTIDE SEQUENCE</scope>
    <source>
        <strain evidence="12">CCMP3105</strain>
    </source>
</reference>
<comment type="subcellular location">
    <subcellularLocation>
        <location evidence="2">Cytoplasm</location>
    </subcellularLocation>
    <subcellularLocation>
        <location evidence="1">Photoreceptor inner segment</location>
    </subcellularLocation>
</comment>
<name>A0A7S4VUI1_9DINO</name>
<evidence type="ECO:0000256" key="10">
    <source>
        <dbReference type="SAM" id="MobiDB-lite"/>
    </source>
</evidence>